<accession>Q54FT8</accession>
<dbReference type="PROSITE" id="PS50086">
    <property type="entry name" value="TBC_RABGAP"/>
    <property type="match status" value="1"/>
</dbReference>
<dbReference type="InterPro" id="IPR000195">
    <property type="entry name" value="Rab-GAP-TBC_dom"/>
</dbReference>
<dbReference type="PANTHER" id="PTHR47219:SF20">
    <property type="entry name" value="TBC1 DOMAIN FAMILY MEMBER 2B"/>
    <property type="match status" value="1"/>
</dbReference>
<dbReference type="SUPFAM" id="SSF47923">
    <property type="entry name" value="Ypt/Rab-GAP domain of gyp1p"/>
    <property type="match status" value="2"/>
</dbReference>
<evidence type="ECO:0000259" key="2">
    <source>
        <dbReference type="PROSITE" id="PS50086"/>
    </source>
</evidence>
<dbReference type="PANTHER" id="PTHR47219">
    <property type="entry name" value="RAB GTPASE-ACTIVATING PROTEIN 1-LIKE"/>
    <property type="match status" value="1"/>
</dbReference>
<dbReference type="EMBL" id="AAFI02000164">
    <property type="protein sequence ID" value="EAL62159.1"/>
    <property type="molecule type" value="Genomic_DNA"/>
</dbReference>
<proteinExistence type="predicted"/>
<dbReference type="InParanoid" id="Q54FT8"/>
<dbReference type="HOGENOM" id="CLU_748920_0_0_1"/>
<comment type="caution">
    <text evidence="4">The sequence shown here is derived from an EMBL/GenBank/DDBJ whole genome shotgun (WGS) entry which is preliminary data.</text>
</comment>
<keyword evidence="1" id="KW-0862">Zinc</keyword>
<feature type="domain" description="Rab-GAP TBC" evidence="2">
    <location>
        <begin position="29"/>
        <end position="198"/>
    </location>
</feature>
<reference evidence="4 5" key="1">
    <citation type="journal article" date="2005" name="Nature">
        <title>The genome of the social amoeba Dictyostelium discoideum.</title>
        <authorList>
            <consortium name="The Dictyostelium discoideum Sequencing Consortium"/>
            <person name="Eichinger L."/>
            <person name="Pachebat J.A."/>
            <person name="Glockner G."/>
            <person name="Rajandream M.A."/>
            <person name="Sucgang R."/>
            <person name="Berriman M."/>
            <person name="Song J."/>
            <person name="Olsen R."/>
            <person name="Szafranski K."/>
            <person name="Xu Q."/>
            <person name="Tunggal B."/>
            <person name="Kummerfeld S."/>
            <person name="Madera M."/>
            <person name="Konfortov B.A."/>
            <person name="Rivero F."/>
            <person name="Bankier A.T."/>
            <person name="Lehmann R."/>
            <person name="Hamlin N."/>
            <person name="Davies R."/>
            <person name="Gaudet P."/>
            <person name="Fey P."/>
            <person name="Pilcher K."/>
            <person name="Chen G."/>
            <person name="Saunders D."/>
            <person name="Sodergren E."/>
            <person name="Davis P."/>
            <person name="Kerhornou A."/>
            <person name="Nie X."/>
            <person name="Hall N."/>
            <person name="Anjard C."/>
            <person name="Hemphill L."/>
            <person name="Bason N."/>
            <person name="Farbrother P."/>
            <person name="Desany B."/>
            <person name="Just E."/>
            <person name="Morio T."/>
            <person name="Rost R."/>
            <person name="Churcher C."/>
            <person name="Cooper J."/>
            <person name="Haydock S."/>
            <person name="van Driessche N."/>
            <person name="Cronin A."/>
            <person name="Goodhead I."/>
            <person name="Muzny D."/>
            <person name="Mourier T."/>
            <person name="Pain A."/>
            <person name="Lu M."/>
            <person name="Harper D."/>
            <person name="Lindsay R."/>
            <person name="Hauser H."/>
            <person name="James K."/>
            <person name="Quiles M."/>
            <person name="Madan Babu M."/>
            <person name="Saito T."/>
            <person name="Buchrieser C."/>
            <person name="Wardroper A."/>
            <person name="Felder M."/>
            <person name="Thangavelu M."/>
            <person name="Johnson D."/>
            <person name="Knights A."/>
            <person name="Loulseged H."/>
            <person name="Mungall K."/>
            <person name="Oliver K."/>
            <person name="Price C."/>
            <person name="Quail M.A."/>
            <person name="Urushihara H."/>
            <person name="Hernandez J."/>
            <person name="Rabbinowitsch E."/>
            <person name="Steffen D."/>
            <person name="Sanders M."/>
            <person name="Ma J."/>
            <person name="Kohara Y."/>
            <person name="Sharp S."/>
            <person name="Simmonds M."/>
            <person name="Spiegler S."/>
            <person name="Tivey A."/>
            <person name="Sugano S."/>
            <person name="White B."/>
            <person name="Walker D."/>
            <person name="Woodward J."/>
            <person name="Winckler T."/>
            <person name="Tanaka Y."/>
            <person name="Shaulsky G."/>
            <person name="Schleicher M."/>
            <person name="Weinstock G."/>
            <person name="Rosenthal A."/>
            <person name="Cox E.C."/>
            <person name="Chisholm R.L."/>
            <person name="Gibbs R."/>
            <person name="Loomis W.F."/>
            <person name="Platzer M."/>
            <person name="Kay R.R."/>
            <person name="Williams J."/>
            <person name="Dear P.H."/>
            <person name="Noegel A.A."/>
            <person name="Barrell B."/>
            <person name="Kuspa A."/>
        </authorList>
    </citation>
    <scope>NUCLEOTIDE SEQUENCE [LARGE SCALE GENOMIC DNA]</scope>
    <source>
        <strain evidence="4 5">AX4</strain>
    </source>
</reference>
<dbReference type="RefSeq" id="XP_635679.1">
    <property type="nucleotide sequence ID" value="XM_630587.1"/>
</dbReference>
<dbReference type="CDD" id="cd19757">
    <property type="entry name" value="Bbox1"/>
    <property type="match status" value="1"/>
</dbReference>
<dbReference type="OMA" id="HPNLYEH"/>
<dbReference type="Pfam" id="PF00566">
    <property type="entry name" value="RabGAP-TBC"/>
    <property type="match status" value="1"/>
</dbReference>
<dbReference type="Gene3D" id="1.10.472.80">
    <property type="entry name" value="Ypt/Rab-GAP domain of gyp1p, domain 3"/>
    <property type="match status" value="1"/>
</dbReference>
<dbReference type="GO" id="GO:0005096">
    <property type="term" value="F:GTPase activator activity"/>
    <property type="evidence" value="ECO:0000318"/>
    <property type="project" value="GO_Central"/>
</dbReference>
<dbReference type="Proteomes" id="UP000002195">
    <property type="component" value="Unassembled WGS sequence"/>
</dbReference>
<evidence type="ECO:0000313" key="4">
    <source>
        <dbReference type="EMBL" id="EAL62159.1"/>
    </source>
</evidence>
<dbReference type="SMR" id="Q54FT8"/>
<dbReference type="GO" id="GO:0008270">
    <property type="term" value="F:zinc ion binding"/>
    <property type="evidence" value="ECO:0007669"/>
    <property type="project" value="UniProtKB-KW"/>
</dbReference>
<dbReference type="eggNOG" id="KOG4436">
    <property type="taxonomic scope" value="Eukaryota"/>
</dbReference>
<dbReference type="PaxDb" id="44689-DDB0235312"/>
<dbReference type="PhylomeDB" id="Q54FT8"/>
<dbReference type="SMART" id="SM00164">
    <property type="entry name" value="TBC"/>
    <property type="match status" value="1"/>
</dbReference>
<dbReference type="PROSITE" id="PS50119">
    <property type="entry name" value="ZF_BBOX"/>
    <property type="match status" value="1"/>
</dbReference>
<dbReference type="InterPro" id="IPR000315">
    <property type="entry name" value="Znf_B-box"/>
</dbReference>
<evidence type="ECO:0000259" key="3">
    <source>
        <dbReference type="PROSITE" id="PS50119"/>
    </source>
</evidence>
<keyword evidence="1" id="KW-0479">Metal-binding</keyword>
<feature type="domain" description="B box-type" evidence="3">
    <location>
        <begin position="287"/>
        <end position="337"/>
    </location>
</feature>
<keyword evidence="5" id="KW-1185">Reference proteome</keyword>
<dbReference type="InterPro" id="IPR035969">
    <property type="entry name" value="Rab-GAP_TBC_sf"/>
</dbReference>
<organism evidence="4 5">
    <name type="scientific">Dictyostelium discoideum</name>
    <name type="common">Social amoeba</name>
    <dbReference type="NCBI Taxonomy" id="44689"/>
    <lineage>
        <taxon>Eukaryota</taxon>
        <taxon>Amoebozoa</taxon>
        <taxon>Evosea</taxon>
        <taxon>Eumycetozoa</taxon>
        <taxon>Dictyostelia</taxon>
        <taxon>Dictyosteliales</taxon>
        <taxon>Dictyosteliaceae</taxon>
        <taxon>Dictyostelium</taxon>
    </lineage>
</organism>
<gene>
    <name evidence="4" type="ORF">DDB_G0290597</name>
</gene>
<dbReference type="GeneID" id="8627750"/>
<dbReference type="dictyBase" id="DDB_G0290597"/>
<evidence type="ECO:0000256" key="1">
    <source>
        <dbReference type="PROSITE-ProRule" id="PRU00024"/>
    </source>
</evidence>
<dbReference type="VEuPathDB" id="AmoebaDB:DDB_G0290597"/>
<dbReference type="AlphaFoldDB" id="Q54FT8"/>
<protein>
    <submittedName>
        <fullName evidence="4">RabGAP/TBC domain-containing protein</fullName>
    </submittedName>
</protein>
<name>Q54FT8_DICDI</name>
<dbReference type="KEGG" id="ddi:DDB_G0290597"/>
<sequence length="370" mass="43359">MLRSTDFWKDEGETSLMLQEKGFIKSEGIENIFERTSKWFELVGLKKEEIKIVEFSTDEPERIFVLDAERTFSNDINKKKLVKILTHLKKEFGDYQQGLSFVASFLMLTMDESENVALMTKINSMLPGYWKHEAIDFGTSAFTLYHILQQTHPSITKHLENNCIDAGTFCQKWFLGLCVHLLPFRYLFQFFEKFLVGGVEYLYKFSLALFTVLEKRILDAKNPQVIFAILRLDESEIKDEEIFQQILDKSDTIDISTFDLKEISKDVYERNLKKRIESAHKVHANVEEIEDCQWCLDNFPEFYCLECKQLVCQDCLDDTPTGPNETHQEDSHTLISMEEYENDRDKYKQPKSTTTTTVEKLTKDLEDLKV</sequence>
<dbReference type="InterPro" id="IPR050302">
    <property type="entry name" value="Rab_GAP_TBC_domain"/>
</dbReference>
<keyword evidence="1" id="KW-0863">Zinc-finger</keyword>
<evidence type="ECO:0000313" key="5">
    <source>
        <dbReference type="Proteomes" id="UP000002195"/>
    </source>
</evidence>